<dbReference type="InterPro" id="IPR016024">
    <property type="entry name" value="ARM-type_fold"/>
</dbReference>
<name>A0A1J4JMN1_9EUKA</name>
<reference evidence="1" key="1">
    <citation type="submission" date="2016-10" db="EMBL/GenBank/DDBJ databases">
        <authorList>
            <person name="Benchimol M."/>
            <person name="Almeida L.G."/>
            <person name="Vasconcelos A.T."/>
            <person name="Perreira-Neves A."/>
            <person name="Rosa I.A."/>
            <person name="Tasca T."/>
            <person name="Bogo M.R."/>
            <person name="de Souza W."/>
        </authorList>
    </citation>
    <scope>NUCLEOTIDE SEQUENCE [LARGE SCALE GENOMIC DNA]</scope>
    <source>
        <strain evidence="1">K</strain>
    </source>
</reference>
<dbReference type="OrthoDB" id="10601960at2759"/>
<dbReference type="Proteomes" id="UP000179807">
    <property type="component" value="Unassembled WGS sequence"/>
</dbReference>
<proteinExistence type="predicted"/>
<dbReference type="SUPFAM" id="SSF48371">
    <property type="entry name" value="ARM repeat"/>
    <property type="match status" value="2"/>
</dbReference>
<evidence type="ECO:0000313" key="2">
    <source>
        <dbReference type="Proteomes" id="UP000179807"/>
    </source>
</evidence>
<dbReference type="VEuPathDB" id="TrichDB:TRFO_08346"/>
<organism evidence="1 2">
    <name type="scientific">Tritrichomonas foetus</name>
    <dbReference type="NCBI Taxonomy" id="1144522"/>
    <lineage>
        <taxon>Eukaryota</taxon>
        <taxon>Metamonada</taxon>
        <taxon>Parabasalia</taxon>
        <taxon>Tritrichomonadida</taxon>
        <taxon>Tritrichomonadidae</taxon>
        <taxon>Tritrichomonas</taxon>
    </lineage>
</organism>
<accession>A0A1J4JMN1</accession>
<keyword evidence="2" id="KW-1185">Reference proteome</keyword>
<dbReference type="GeneID" id="94828935"/>
<evidence type="ECO:0000313" key="1">
    <source>
        <dbReference type="EMBL" id="OHS99695.1"/>
    </source>
</evidence>
<protein>
    <submittedName>
        <fullName evidence="1">Uncharacterized protein</fullName>
    </submittedName>
</protein>
<comment type="caution">
    <text evidence="1">The sequence shown here is derived from an EMBL/GenBank/DDBJ whole genome shotgun (WGS) entry which is preliminary data.</text>
</comment>
<sequence length="1555" mass="174725">MESLLTQLKALPSSPNAQVALHKMQELLLSFDSLLPEKASDSEILSIEAVLLSLLKINNGIIAPYCAICIGSHLAPLYKLEKSHRFWNLISAVTDSPTPANIFAVGYVIKKIGHDSRSSLSNLAQNLTSVKEPLVYPALYTLRSLYKVCGDILSKFATNAFHFAKGYISSQHEPTHLAAVQLLQVLVPFSSIPQKKILSASESSFKYCHSSFALDECSHLAALCAVVPYIKKSKGSNEQAPQGEQDFVVKTKAKKESVSELANSLNVLKRFKNNFSNIFPRFLDLLEPEFVFKNAKELINFALTTSPIDHAKVTAFFARDIRSEVLKTLLQTPNTPFSLLRTLTYDSESAKTVAEIAEKKIWGSEPQEKYSSGLYFIALTNSYPEQATECFSSSINYLLNPPENADMREYDGKSLITSLIISTIDNKQRLIETNREALTNILKSLTDNQKIIGVQLQDYFMILSTLPDNFVNIEFVNQQLQILLDKIKKMMHTDEKNRKIPSRLIEFCILFLSTHPNIQSTSQFIESVFQLASSLSNVALLGLIQLLTKIQTNETLLTSAAFFYLSKLLTMSFPLPYIKKRCPGLMRQPEDFYLKQKAPPVGRSPLFFVEESVLSTKLCDLLPVLFSQLSESSVTKFLNTLIKNGSKITSVMIILALYQNENSKKRIPETFIDQLLKISNPDNNIRCQIVCDAIAIHAATHLKTVKNIMTFLQKCKPTTACFISASVAKYTKLPDKEIINLLKSAEQKLKDPQTVNYALHYIGTLYEAKSVELVTLCDGDQQLQIFFNLLNSSTALTTHTMSMISFCIERLLPVLLPFLHNESTQAMMRMIMNAFSQSPVHFSKQFFHYIYRQVIAFSPDVALKIHIKYPESNQTPIELKLATCGSLADLSKVQKLPDLFDLIPQLMVLLQRTKDERVDKFIVAIAKSFDEQNFSPEKMTQYFRLAKKILSSNAAPGFGEATVEPNTFVKSSALHIIQALLPMLASRKPLLTECLDDLMTSTIRAIETTKIELHAIAYPILNMVIEKFRYTKDTEGQHRLLELYESQFSIATRFAFPASVDVSSNFLVSYLDFYFDEYLNNQQSFLMLLDGYVNGLQHVLDKTNGFFSVSSRLCILARDSSAICDHFISFLSTLTPIFSQLVLDSIKLRSTKADWEDVSKYRATISPFYHNLLPSFVWLHKTFPTQNNVIDVNTMVSFFLLEMTISSESWRINAAFAAIISIFNYYPDKIAIQMLSLIMFACVDVVKKNSQLLGPLIPQFLLYASRMLQKTEVYSDIWNCLCNILFKGTCDAEALGLLIKNAQHDGLSVKFAGFIVSQVKSKHFSEDEGIALMTILYETAPAAIPAIVKRICSTKMSESIKFKMQSLRRALIRSGTRESFDKAAFFVVKHFEQGGMEFASQILVRNPTLGVELLARGAANAAVVAIDESIDKAIECIRFLQLAVSCLKSEPTFAVEAIKASIHAIAKWAGDRKRGKEVVSESSILVQQADKIDPSSSKKAYDEVTEEDKSGAIKAMQKFAQTERKKSTKLSLKKFSVNVRKQNDGGDWQSLDIDD</sequence>
<dbReference type="RefSeq" id="XP_068352832.1">
    <property type="nucleotide sequence ID" value="XM_068494231.1"/>
</dbReference>
<gene>
    <name evidence="1" type="ORF">TRFO_08346</name>
</gene>
<dbReference type="EMBL" id="MLAK01000993">
    <property type="protein sequence ID" value="OHS99695.1"/>
    <property type="molecule type" value="Genomic_DNA"/>
</dbReference>